<proteinExistence type="predicted"/>
<feature type="transmembrane region" description="Helical" evidence="1">
    <location>
        <begin position="24"/>
        <end position="45"/>
    </location>
</feature>
<gene>
    <name evidence="2" type="ORF">AA0228_1183</name>
</gene>
<evidence type="ECO:0000313" key="2">
    <source>
        <dbReference type="EMBL" id="GBR10839.1"/>
    </source>
</evidence>
<sequence>MLDSYAFAPTFCREGAMSTEFLDLLLPCGLVAIVYGAGIVTGMVIKSADRWVQPLDRRPAP</sequence>
<keyword evidence="3" id="KW-1185">Reference proteome</keyword>
<name>A0ABQ0QAE6_9PROT</name>
<evidence type="ECO:0000313" key="3">
    <source>
        <dbReference type="Proteomes" id="UP001061070"/>
    </source>
</evidence>
<keyword evidence="1" id="KW-0472">Membrane</keyword>
<reference evidence="2" key="1">
    <citation type="submission" date="2013-04" db="EMBL/GenBank/DDBJ databases">
        <title>The genome sequencing project of 58 acetic acid bacteria.</title>
        <authorList>
            <person name="Okamoto-Kainuma A."/>
            <person name="Ishikawa M."/>
            <person name="Umino S."/>
            <person name="Koizumi Y."/>
            <person name="Shiwa Y."/>
            <person name="Yoshikawa H."/>
            <person name="Matsutani M."/>
            <person name="Matsushita K."/>
        </authorList>
    </citation>
    <scope>NUCLEOTIDE SEQUENCE</scope>
    <source>
        <strain evidence="2">NRIC 0228</strain>
    </source>
</reference>
<dbReference type="Proteomes" id="UP001061070">
    <property type="component" value="Unassembled WGS sequence"/>
</dbReference>
<comment type="caution">
    <text evidence="2">The sequence shown here is derived from an EMBL/GenBank/DDBJ whole genome shotgun (WGS) entry which is preliminary data.</text>
</comment>
<dbReference type="EMBL" id="BAQW01000004">
    <property type="protein sequence ID" value="GBR10839.1"/>
    <property type="molecule type" value="Genomic_DNA"/>
</dbReference>
<protein>
    <submittedName>
        <fullName evidence="2">Uncharacterized protein</fullName>
    </submittedName>
</protein>
<evidence type="ECO:0000256" key="1">
    <source>
        <dbReference type="SAM" id="Phobius"/>
    </source>
</evidence>
<organism evidence="2 3">
    <name type="scientific">Gluconobacter frateurii NRIC 0228</name>
    <dbReference type="NCBI Taxonomy" id="1307946"/>
    <lineage>
        <taxon>Bacteria</taxon>
        <taxon>Pseudomonadati</taxon>
        <taxon>Pseudomonadota</taxon>
        <taxon>Alphaproteobacteria</taxon>
        <taxon>Acetobacterales</taxon>
        <taxon>Acetobacteraceae</taxon>
        <taxon>Gluconobacter</taxon>
    </lineage>
</organism>
<accession>A0ABQ0QAE6</accession>
<keyword evidence="1" id="KW-0812">Transmembrane</keyword>
<keyword evidence="1" id="KW-1133">Transmembrane helix</keyword>